<reference evidence="2 3" key="1">
    <citation type="journal article" date="2017" name="Plant Biotechnol. J.">
        <title>A comprehensive draft genome sequence for lupin (Lupinus angustifolius), an emerging health food: insights into plant-microbe interactions and legume evolution.</title>
        <authorList>
            <person name="Hane J.K."/>
            <person name="Ming Y."/>
            <person name="Kamphuis L.G."/>
            <person name="Nelson M.N."/>
            <person name="Garg G."/>
            <person name="Atkins C.A."/>
            <person name="Bayer P.E."/>
            <person name="Bravo A."/>
            <person name="Bringans S."/>
            <person name="Cannon S."/>
            <person name="Edwards D."/>
            <person name="Foley R."/>
            <person name="Gao L.L."/>
            <person name="Harrison M.J."/>
            <person name="Huang W."/>
            <person name="Hurgobin B."/>
            <person name="Li S."/>
            <person name="Liu C.W."/>
            <person name="McGrath A."/>
            <person name="Morahan G."/>
            <person name="Murray J."/>
            <person name="Weller J."/>
            <person name="Jian J."/>
            <person name="Singh K.B."/>
        </authorList>
    </citation>
    <scope>NUCLEOTIDE SEQUENCE [LARGE SCALE GENOMIC DNA]</scope>
    <source>
        <strain evidence="3">cv. Tanjil</strain>
        <tissue evidence="2">Whole plant</tissue>
    </source>
</reference>
<gene>
    <name evidence="2" type="ORF">TanjilG_21901</name>
</gene>
<dbReference type="PANTHER" id="PTHR33064">
    <property type="entry name" value="POL PROTEIN"/>
    <property type="match status" value="1"/>
</dbReference>
<dbReference type="AlphaFoldDB" id="A0A1J7GMU5"/>
<dbReference type="InterPro" id="IPR051320">
    <property type="entry name" value="Viral_Replic_Matur_Polypro"/>
</dbReference>
<organism evidence="2 3">
    <name type="scientific">Lupinus angustifolius</name>
    <name type="common">Narrow-leaved blue lupine</name>
    <dbReference type="NCBI Taxonomy" id="3871"/>
    <lineage>
        <taxon>Eukaryota</taxon>
        <taxon>Viridiplantae</taxon>
        <taxon>Streptophyta</taxon>
        <taxon>Embryophyta</taxon>
        <taxon>Tracheophyta</taxon>
        <taxon>Spermatophyta</taxon>
        <taxon>Magnoliopsida</taxon>
        <taxon>eudicotyledons</taxon>
        <taxon>Gunneridae</taxon>
        <taxon>Pentapetalae</taxon>
        <taxon>rosids</taxon>
        <taxon>fabids</taxon>
        <taxon>Fabales</taxon>
        <taxon>Fabaceae</taxon>
        <taxon>Papilionoideae</taxon>
        <taxon>50 kb inversion clade</taxon>
        <taxon>genistoids sensu lato</taxon>
        <taxon>core genistoids</taxon>
        <taxon>Genisteae</taxon>
        <taxon>Lupinus</taxon>
    </lineage>
</organism>
<dbReference type="OMA" id="PCAYLPH"/>
<dbReference type="Proteomes" id="UP000188354">
    <property type="component" value="Unassembled WGS sequence"/>
</dbReference>
<name>A0A1J7GMU5_LUPAN</name>
<dbReference type="InterPro" id="IPR043128">
    <property type="entry name" value="Rev_trsase/Diguanyl_cyclase"/>
</dbReference>
<evidence type="ECO:0000313" key="3">
    <source>
        <dbReference type="Proteomes" id="UP000188354"/>
    </source>
</evidence>
<proteinExistence type="predicted"/>
<dbReference type="STRING" id="3871.A0A1J7GMU5"/>
<dbReference type="InterPro" id="IPR041577">
    <property type="entry name" value="RT_RNaseH_2"/>
</dbReference>
<sequence length="154" mass="17672">MSSWPIPRDVKSLRGFMGLTGYYRRFVQGYGRIGKPLTDLLKKDNFVWTEETTQAFQTLKGAMVSLPMLAVPDFSKTFVLETDASSKGIGAMLMQEGRPLTFWSKGLSARSQQKSVYERELMALVQAAQKWKHYLLGRHFVIRTDQRSLKFLIE</sequence>
<dbReference type="CDD" id="cd09274">
    <property type="entry name" value="RNase_HI_RT_Ty3"/>
    <property type="match status" value="1"/>
</dbReference>
<dbReference type="Gene3D" id="3.30.70.270">
    <property type="match status" value="1"/>
</dbReference>
<feature type="domain" description="Reverse transcriptase/retrotransposon-derived protein RNase H-like" evidence="1">
    <location>
        <begin position="48"/>
        <end position="142"/>
    </location>
</feature>
<accession>A0A1J7GMU5</accession>
<evidence type="ECO:0000313" key="2">
    <source>
        <dbReference type="EMBL" id="OIV89426.1"/>
    </source>
</evidence>
<protein>
    <recommendedName>
        <fullName evidence="1">Reverse transcriptase/retrotransposon-derived protein RNase H-like domain-containing protein</fullName>
    </recommendedName>
</protein>
<dbReference type="FunFam" id="3.30.70.270:FF:000020">
    <property type="entry name" value="Transposon Tf2-6 polyprotein-like Protein"/>
    <property type="match status" value="1"/>
</dbReference>
<dbReference type="PANTHER" id="PTHR33064:SF40">
    <property type="entry name" value="REVERSE TRANSCRIPTASE_RETROTRANSPOSON-DERIVED PROTEIN RNASE H-LIKE DOMAIN-CONTAINING PROTEIN"/>
    <property type="match status" value="1"/>
</dbReference>
<dbReference type="InterPro" id="IPR043502">
    <property type="entry name" value="DNA/RNA_pol_sf"/>
</dbReference>
<evidence type="ECO:0000259" key="1">
    <source>
        <dbReference type="Pfam" id="PF17919"/>
    </source>
</evidence>
<dbReference type="EMBL" id="KV862298">
    <property type="protein sequence ID" value="OIV89426.1"/>
    <property type="molecule type" value="Genomic_DNA"/>
</dbReference>
<dbReference type="SUPFAM" id="SSF56672">
    <property type="entry name" value="DNA/RNA polymerases"/>
    <property type="match status" value="1"/>
</dbReference>
<dbReference type="Pfam" id="PF17919">
    <property type="entry name" value="RT_RNaseH_2"/>
    <property type="match status" value="1"/>
</dbReference>
<keyword evidence="3" id="KW-1185">Reference proteome</keyword>
<dbReference type="Gramene" id="OIV89426">
    <property type="protein sequence ID" value="OIV89426"/>
    <property type="gene ID" value="TanjilG_21901"/>
</dbReference>